<dbReference type="InterPro" id="IPR052574">
    <property type="entry name" value="CDIRP"/>
</dbReference>
<evidence type="ECO:0000313" key="4">
    <source>
        <dbReference type="EMBL" id="KAJ3111002.1"/>
    </source>
</evidence>
<dbReference type="InterPro" id="IPR032675">
    <property type="entry name" value="LRR_dom_sf"/>
</dbReference>
<sequence>MNQQENTVATASLKGTTMQENLSENEHWDFDSVIAHSSVSSQTRTNSNEPTRPGGSHFSFGFPPSLSPMNPSHQKQLSIEALFKGTVDPAQQSFSEANTVNSPKYRKQHSMFGPSYDTATKDALDSILAEVNPESKQKQQSVRKIFVDNNSHRSPDSPKNRDLNDLKSLLSFPKHQTVLSPSNKKTVSPYPENIDDIVDSHKSSRFSSNLISSSSTVALCSTAKTENSKYHPTPNRLEGQYINNTILVSSMNPSIIKPAASAVFSQNILPISRKASSLFSFENISTILTTPTTAVTHSPRTSVIIAPLSMSSPSKQRPKKLFEIRNMNPNSKKAFSAMMDKLGEKCNMRFNEEKQVWEGIEGSKVEDSTGAVEMETRVREIGMLETIGADYLKGLCCNPSDGDNNLWQSGPCGYKQKFEKCSFAGEENMYKAADVNVDNFGFLSKIDSAMDSLAQIEASLLVEATHFSGSDDNAMISHIGQTCITEATTINNDFLLREQNPLPSRHAVAQPASQALKRNNPKLMEIVSLIIPEREYWPNTFDLNIDQVDLQDIFGFDQFMPNLLRLSMRSNNVTYLDGLPTGLTTLILIGNRISNITSFSHLKSLRYLDISQNSLSNLDPLKSLIELCELNVSGNLISEIEFTKLSDF</sequence>
<dbReference type="PANTHER" id="PTHR47566:SF1">
    <property type="entry name" value="PROTEIN NUD1"/>
    <property type="match status" value="1"/>
</dbReference>
<dbReference type="GO" id="GO:0031028">
    <property type="term" value="P:septation initiation signaling"/>
    <property type="evidence" value="ECO:0007669"/>
    <property type="project" value="TreeGrafter"/>
</dbReference>
<evidence type="ECO:0000256" key="1">
    <source>
        <dbReference type="ARBA" id="ARBA00022614"/>
    </source>
</evidence>
<keyword evidence="2" id="KW-0677">Repeat</keyword>
<dbReference type="PANTHER" id="PTHR47566">
    <property type="match status" value="1"/>
</dbReference>
<dbReference type="Gene3D" id="3.80.10.10">
    <property type="entry name" value="Ribonuclease Inhibitor"/>
    <property type="match status" value="1"/>
</dbReference>
<evidence type="ECO:0000256" key="3">
    <source>
        <dbReference type="SAM" id="MobiDB-lite"/>
    </source>
</evidence>
<dbReference type="Proteomes" id="UP001211907">
    <property type="component" value="Unassembled WGS sequence"/>
</dbReference>
<dbReference type="SUPFAM" id="SSF52058">
    <property type="entry name" value="L domain-like"/>
    <property type="match status" value="1"/>
</dbReference>
<name>A0AAD5XF48_9FUNG</name>
<dbReference type="Pfam" id="PF12799">
    <property type="entry name" value="LRR_4"/>
    <property type="match status" value="1"/>
</dbReference>
<dbReference type="GO" id="GO:1902412">
    <property type="term" value="P:regulation of mitotic cytokinesis"/>
    <property type="evidence" value="ECO:0007669"/>
    <property type="project" value="TreeGrafter"/>
</dbReference>
<reference evidence="4" key="1">
    <citation type="submission" date="2020-05" db="EMBL/GenBank/DDBJ databases">
        <title>Phylogenomic resolution of chytrid fungi.</title>
        <authorList>
            <person name="Stajich J.E."/>
            <person name="Amses K."/>
            <person name="Simmons R."/>
            <person name="Seto K."/>
            <person name="Myers J."/>
            <person name="Bonds A."/>
            <person name="Quandt C.A."/>
            <person name="Barry K."/>
            <person name="Liu P."/>
            <person name="Grigoriev I."/>
            <person name="Longcore J.E."/>
            <person name="James T.Y."/>
        </authorList>
    </citation>
    <scope>NUCLEOTIDE SEQUENCE</scope>
    <source>
        <strain evidence="4">JEL0513</strain>
    </source>
</reference>
<keyword evidence="5" id="KW-1185">Reference proteome</keyword>
<dbReference type="InterPro" id="IPR025875">
    <property type="entry name" value="Leu-rich_rpt_4"/>
</dbReference>
<dbReference type="GO" id="GO:0061499">
    <property type="term" value="C:outer plaque of mitotic spindle pole body"/>
    <property type="evidence" value="ECO:0007669"/>
    <property type="project" value="TreeGrafter"/>
</dbReference>
<dbReference type="PROSITE" id="PS51450">
    <property type="entry name" value="LRR"/>
    <property type="match status" value="2"/>
</dbReference>
<accession>A0AAD5XF48</accession>
<dbReference type="EMBL" id="JADGJH010001676">
    <property type="protein sequence ID" value="KAJ3111002.1"/>
    <property type="molecule type" value="Genomic_DNA"/>
</dbReference>
<keyword evidence="1" id="KW-0433">Leucine-rich repeat</keyword>
<organism evidence="4 5">
    <name type="scientific">Physocladia obscura</name>
    <dbReference type="NCBI Taxonomy" id="109957"/>
    <lineage>
        <taxon>Eukaryota</taxon>
        <taxon>Fungi</taxon>
        <taxon>Fungi incertae sedis</taxon>
        <taxon>Chytridiomycota</taxon>
        <taxon>Chytridiomycota incertae sedis</taxon>
        <taxon>Chytridiomycetes</taxon>
        <taxon>Chytridiales</taxon>
        <taxon>Chytriomycetaceae</taxon>
        <taxon>Physocladia</taxon>
    </lineage>
</organism>
<gene>
    <name evidence="4" type="ORF">HK100_002840</name>
</gene>
<dbReference type="InterPro" id="IPR001611">
    <property type="entry name" value="Leu-rich_rpt"/>
</dbReference>
<protein>
    <submittedName>
        <fullName evidence="4">Uncharacterized protein</fullName>
    </submittedName>
</protein>
<feature type="region of interest" description="Disordered" evidence="3">
    <location>
        <begin position="1"/>
        <end position="23"/>
    </location>
</feature>
<feature type="compositionally biased region" description="Polar residues" evidence="3">
    <location>
        <begin position="39"/>
        <end position="50"/>
    </location>
</feature>
<evidence type="ECO:0000313" key="5">
    <source>
        <dbReference type="Proteomes" id="UP001211907"/>
    </source>
</evidence>
<dbReference type="AlphaFoldDB" id="A0AAD5XF48"/>
<dbReference type="GO" id="GO:0035591">
    <property type="term" value="F:signaling adaptor activity"/>
    <property type="evidence" value="ECO:0007669"/>
    <property type="project" value="TreeGrafter"/>
</dbReference>
<comment type="caution">
    <text evidence="4">The sequence shown here is derived from an EMBL/GenBank/DDBJ whole genome shotgun (WGS) entry which is preliminary data.</text>
</comment>
<feature type="compositionally biased region" description="Polar residues" evidence="3">
    <location>
        <begin position="1"/>
        <end position="22"/>
    </location>
</feature>
<proteinExistence type="predicted"/>
<evidence type="ECO:0000256" key="2">
    <source>
        <dbReference type="ARBA" id="ARBA00022737"/>
    </source>
</evidence>
<feature type="region of interest" description="Disordered" evidence="3">
    <location>
        <begin position="39"/>
        <end position="62"/>
    </location>
</feature>